<evidence type="ECO:0000256" key="3">
    <source>
        <dbReference type="ARBA" id="ARBA00023239"/>
    </source>
</evidence>
<dbReference type="EMBL" id="QPJU01000009">
    <property type="protein sequence ID" value="RCX08263.1"/>
    <property type="molecule type" value="Genomic_DNA"/>
</dbReference>
<dbReference type="InterPro" id="IPR036754">
    <property type="entry name" value="YbaK/aa-tRNA-synt-asso_dom_sf"/>
</dbReference>
<dbReference type="Gene3D" id="3.90.960.10">
    <property type="entry name" value="YbaK/aminoacyl-tRNA synthetase-associated domain"/>
    <property type="match status" value="1"/>
</dbReference>
<name>A0A369AGJ8_9BURK</name>
<dbReference type="InterPro" id="IPR004369">
    <property type="entry name" value="Prolyl-tRNA_editing_YbaK/EbsC"/>
</dbReference>
<accession>A0A369AGJ8</accession>
<protein>
    <recommendedName>
        <fullName evidence="4">Cys-tRNA(Pro)/Cys-tRNA(Cys) deacylase</fullName>
        <ecNumber evidence="4">4.2.-.-</ecNumber>
    </recommendedName>
</protein>
<keyword evidence="3 4" id="KW-0456">Lyase</keyword>
<dbReference type="CDD" id="cd00002">
    <property type="entry name" value="YbaK_deacylase"/>
    <property type="match status" value="1"/>
</dbReference>
<sequence length="165" mass="17888">MAKKTAHVSETPATAFLRAHGVPFSEHAYDYVPHGGALHSAQVLGLDPFMVVKTLVMQDQDARPLVVLMHGNRTVSTKQLARQIGAKTVEPCEPQVAQRHSGYLVGGTSPFGMRRQMPVYVEQSILDLPRIVLNGGRRGYLVGIEPQVCVRLLGATPVHCALAAE</sequence>
<dbReference type="RefSeq" id="WP_114484002.1">
    <property type="nucleotide sequence ID" value="NZ_QPJU01000009.1"/>
</dbReference>
<evidence type="ECO:0000313" key="7">
    <source>
        <dbReference type="Proteomes" id="UP000252174"/>
    </source>
</evidence>
<keyword evidence="7" id="KW-1185">Reference proteome</keyword>
<dbReference type="GO" id="GO:0016829">
    <property type="term" value="F:lyase activity"/>
    <property type="evidence" value="ECO:0007669"/>
    <property type="project" value="UniProtKB-KW"/>
</dbReference>
<dbReference type="GO" id="GO:0006412">
    <property type="term" value="P:translation"/>
    <property type="evidence" value="ECO:0007669"/>
    <property type="project" value="UniProtKB-KW"/>
</dbReference>
<proteinExistence type="inferred from homology"/>
<dbReference type="InterPro" id="IPR007214">
    <property type="entry name" value="YbaK/aa-tRNA-synth-assoc-dom"/>
</dbReference>
<evidence type="ECO:0000256" key="4">
    <source>
        <dbReference type="PIRNR" id="PIRNR006181"/>
    </source>
</evidence>
<feature type="domain" description="YbaK/aminoacyl-tRNA synthetase-associated" evidence="5">
    <location>
        <begin position="41"/>
        <end position="148"/>
    </location>
</feature>
<gene>
    <name evidence="6" type="ORF">DFR45_10984</name>
</gene>
<dbReference type="SUPFAM" id="SSF55826">
    <property type="entry name" value="YbaK/ProRS associated domain"/>
    <property type="match status" value="1"/>
</dbReference>
<dbReference type="PANTHER" id="PTHR30411:SF0">
    <property type="entry name" value="CYS-TRNA(PRO)_CYS-TRNA(CYS) DEACYLASE YBAK"/>
    <property type="match status" value="1"/>
</dbReference>
<dbReference type="AlphaFoldDB" id="A0A369AGJ8"/>
<dbReference type="PANTHER" id="PTHR30411">
    <property type="entry name" value="CYTOPLASMIC PROTEIN"/>
    <property type="match status" value="1"/>
</dbReference>
<organism evidence="6 7">
    <name type="scientific">Extensimonas vulgaris</name>
    <dbReference type="NCBI Taxonomy" id="1031594"/>
    <lineage>
        <taxon>Bacteria</taxon>
        <taxon>Pseudomonadati</taxon>
        <taxon>Pseudomonadota</taxon>
        <taxon>Betaproteobacteria</taxon>
        <taxon>Burkholderiales</taxon>
        <taxon>Comamonadaceae</taxon>
        <taxon>Extensimonas</taxon>
    </lineage>
</organism>
<dbReference type="Pfam" id="PF04073">
    <property type="entry name" value="tRNA_edit"/>
    <property type="match status" value="1"/>
</dbReference>
<evidence type="ECO:0000313" key="6">
    <source>
        <dbReference type="EMBL" id="RCX08263.1"/>
    </source>
</evidence>
<reference evidence="6 7" key="1">
    <citation type="submission" date="2018-07" db="EMBL/GenBank/DDBJ databases">
        <title>Genomic Encyclopedia of Type Strains, Phase IV (KMG-IV): sequencing the most valuable type-strain genomes for metagenomic binning, comparative biology and taxonomic classification.</title>
        <authorList>
            <person name="Goeker M."/>
        </authorList>
    </citation>
    <scope>NUCLEOTIDE SEQUENCE [LARGE SCALE GENOMIC DNA]</scope>
    <source>
        <strain evidence="6 7">DSM 100911</strain>
    </source>
</reference>
<evidence type="ECO:0000256" key="1">
    <source>
        <dbReference type="ARBA" id="ARBA00009798"/>
    </source>
</evidence>
<evidence type="ECO:0000259" key="5">
    <source>
        <dbReference type="Pfam" id="PF04073"/>
    </source>
</evidence>
<dbReference type="Proteomes" id="UP000252174">
    <property type="component" value="Unassembled WGS sequence"/>
</dbReference>
<keyword evidence="2 4" id="KW-0648">Protein biosynthesis</keyword>
<comment type="caution">
    <text evidence="6">The sequence shown here is derived from an EMBL/GenBank/DDBJ whole genome shotgun (WGS) entry which is preliminary data.</text>
</comment>
<comment type="similarity">
    <text evidence="1 4">Belongs to the prolyl-tRNA editing family. YbaK/EbsC subfamily.</text>
</comment>
<evidence type="ECO:0000256" key="2">
    <source>
        <dbReference type="ARBA" id="ARBA00022917"/>
    </source>
</evidence>
<dbReference type="GO" id="GO:0002161">
    <property type="term" value="F:aminoacyl-tRNA deacylase activity"/>
    <property type="evidence" value="ECO:0007669"/>
    <property type="project" value="InterPro"/>
</dbReference>
<dbReference type="EC" id="4.2.-.-" evidence="4"/>
<dbReference type="PIRSF" id="PIRSF006181">
    <property type="entry name" value="EbsC_YbaK"/>
    <property type="match status" value="1"/>
</dbReference>
<dbReference type="OrthoDB" id="9809296at2"/>